<comment type="caution">
    <text evidence="3">The sequence shown here is derived from an EMBL/GenBank/DDBJ whole genome shotgun (WGS) entry which is preliminary data.</text>
</comment>
<organism evidence="3 4">
    <name type="scientific">Pseudonocardia eucalypti</name>
    <dbReference type="NCBI Taxonomy" id="648755"/>
    <lineage>
        <taxon>Bacteria</taxon>
        <taxon>Bacillati</taxon>
        <taxon>Actinomycetota</taxon>
        <taxon>Actinomycetes</taxon>
        <taxon>Pseudonocardiales</taxon>
        <taxon>Pseudonocardiaceae</taxon>
        <taxon>Pseudonocardia</taxon>
    </lineage>
</organism>
<protein>
    <submittedName>
        <fullName evidence="3">Urease accessory UreF family protein</fullName>
    </submittedName>
</protein>
<keyword evidence="2" id="KW-0143">Chaperone</keyword>
<proteinExistence type="predicted"/>
<keyword evidence="4" id="KW-1185">Reference proteome</keyword>
<evidence type="ECO:0000313" key="4">
    <source>
        <dbReference type="Proteomes" id="UP001428817"/>
    </source>
</evidence>
<dbReference type="InterPro" id="IPR038277">
    <property type="entry name" value="UreF_sf"/>
</dbReference>
<keyword evidence="1" id="KW-0996">Nickel insertion</keyword>
<dbReference type="EMBL" id="BAABJP010000036">
    <property type="protein sequence ID" value="GAA5166411.1"/>
    <property type="molecule type" value="Genomic_DNA"/>
</dbReference>
<reference evidence="4" key="1">
    <citation type="journal article" date="2019" name="Int. J. Syst. Evol. Microbiol.">
        <title>The Global Catalogue of Microorganisms (GCM) 10K type strain sequencing project: providing services to taxonomists for standard genome sequencing and annotation.</title>
        <authorList>
            <consortium name="The Broad Institute Genomics Platform"/>
            <consortium name="The Broad Institute Genome Sequencing Center for Infectious Disease"/>
            <person name="Wu L."/>
            <person name="Ma J."/>
        </authorList>
    </citation>
    <scope>NUCLEOTIDE SEQUENCE [LARGE SCALE GENOMIC DNA]</scope>
    <source>
        <strain evidence="4">JCM 18303</strain>
    </source>
</reference>
<evidence type="ECO:0000256" key="1">
    <source>
        <dbReference type="ARBA" id="ARBA00022988"/>
    </source>
</evidence>
<dbReference type="PANTHER" id="PTHR33620">
    <property type="entry name" value="UREASE ACCESSORY PROTEIN F"/>
    <property type="match status" value="1"/>
</dbReference>
<gene>
    <name evidence="3" type="ORF">GCM10023321_57490</name>
</gene>
<dbReference type="Gene3D" id="1.10.4190.10">
    <property type="entry name" value="Urease accessory protein UreF"/>
    <property type="match status" value="1"/>
</dbReference>
<evidence type="ECO:0000313" key="3">
    <source>
        <dbReference type="EMBL" id="GAA5166411.1"/>
    </source>
</evidence>
<dbReference type="Pfam" id="PF01730">
    <property type="entry name" value="UreF"/>
    <property type="match status" value="1"/>
</dbReference>
<dbReference type="PIRSF" id="PIRSF009467">
    <property type="entry name" value="Ureas_acces_UreF"/>
    <property type="match status" value="1"/>
</dbReference>
<sequence>MKLGGLLLLADSRLPSGGHVHSGGVEAQVDRGLIRDPSDLALFLDARIRTAGLCASAFAAVGALVSGRDWLPWDRAVDVRTPVHGLREASRAQGAALLRTARQAWPAGEGLRALAELGRPHHPLVLGAASAAAGAGPEQAAALAVHHLVGGAATAAVRLLGLDPLRVAAVQAGLVPLADRTTAQGVEAARASVAADDPDLLPADTTPLPDIAAELHHASEVTLFAS</sequence>
<dbReference type="InterPro" id="IPR002639">
    <property type="entry name" value="UreF"/>
</dbReference>
<accession>A0ABP9QRY4</accession>
<dbReference type="RefSeq" id="WP_185060579.1">
    <property type="nucleotide sequence ID" value="NZ_BAABJP010000036.1"/>
</dbReference>
<name>A0ABP9QRY4_9PSEU</name>
<dbReference type="Proteomes" id="UP001428817">
    <property type="component" value="Unassembled WGS sequence"/>
</dbReference>
<dbReference type="PANTHER" id="PTHR33620:SF1">
    <property type="entry name" value="UREASE ACCESSORY PROTEIN F"/>
    <property type="match status" value="1"/>
</dbReference>
<evidence type="ECO:0000256" key="2">
    <source>
        <dbReference type="ARBA" id="ARBA00023186"/>
    </source>
</evidence>